<dbReference type="AlphaFoldDB" id="G0NNY5"/>
<gene>
    <name evidence="2" type="ORF">CAEBREN_11766</name>
</gene>
<keyword evidence="3" id="KW-1185">Reference proteome</keyword>
<reference evidence="3" key="1">
    <citation type="submission" date="2011-07" db="EMBL/GenBank/DDBJ databases">
        <authorList>
            <consortium name="Caenorhabditis brenneri Sequencing and Analysis Consortium"/>
            <person name="Wilson R.K."/>
        </authorList>
    </citation>
    <scope>NUCLEOTIDE SEQUENCE [LARGE SCALE GENOMIC DNA]</scope>
    <source>
        <strain evidence="3">PB2801</strain>
    </source>
</reference>
<feature type="signal peptide" evidence="1">
    <location>
        <begin position="1"/>
        <end position="19"/>
    </location>
</feature>
<sequence length="147" mass="16228">MCAAMKFLIFSMLFRLLLAECNHTCACEDINTLHSGKPDIVYEKGVGCSQSLKCTSAHNIISMSKELSNIPDVIDGSIALFYNPSIPRNERPVLTVEFFSDFGLVCEDGRWFVTKFPMGIHNGLGPFSADAMNGKGYKATIQYLSCN</sequence>
<feature type="chain" id="PRO_5003406160" evidence="1">
    <location>
        <begin position="20"/>
        <end position="147"/>
    </location>
</feature>
<dbReference type="HOGENOM" id="CLU_105165_2_0_1"/>
<dbReference type="Pfam" id="PF02343">
    <property type="entry name" value="TRA-1_regulated"/>
    <property type="match status" value="1"/>
</dbReference>
<proteinExistence type="predicted"/>
<dbReference type="InParanoid" id="G0NNY5"/>
<dbReference type="OrthoDB" id="5891964at2759"/>
<evidence type="ECO:0000313" key="3">
    <source>
        <dbReference type="Proteomes" id="UP000008068"/>
    </source>
</evidence>
<evidence type="ECO:0000256" key="1">
    <source>
        <dbReference type="SAM" id="SignalP"/>
    </source>
</evidence>
<evidence type="ECO:0000313" key="2">
    <source>
        <dbReference type="EMBL" id="EGT34976.1"/>
    </source>
</evidence>
<name>G0NNY5_CAEBE</name>
<protein>
    <submittedName>
        <fullName evidence="2">Uncharacterized protein</fullName>
    </submittedName>
</protein>
<dbReference type="EMBL" id="GL379917">
    <property type="protein sequence ID" value="EGT34976.1"/>
    <property type="molecule type" value="Genomic_DNA"/>
</dbReference>
<organism evidence="3">
    <name type="scientific">Caenorhabditis brenneri</name>
    <name type="common">Nematode worm</name>
    <dbReference type="NCBI Taxonomy" id="135651"/>
    <lineage>
        <taxon>Eukaryota</taxon>
        <taxon>Metazoa</taxon>
        <taxon>Ecdysozoa</taxon>
        <taxon>Nematoda</taxon>
        <taxon>Chromadorea</taxon>
        <taxon>Rhabditida</taxon>
        <taxon>Rhabditina</taxon>
        <taxon>Rhabditomorpha</taxon>
        <taxon>Rhabditoidea</taxon>
        <taxon>Rhabditidae</taxon>
        <taxon>Peloderinae</taxon>
        <taxon>Caenorhabditis</taxon>
    </lineage>
</organism>
<dbReference type="Proteomes" id="UP000008068">
    <property type="component" value="Unassembled WGS sequence"/>
</dbReference>
<dbReference type="InterPro" id="IPR003326">
    <property type="entry name" value="TRA-1_regulated"/>
</dbReference>
<accession>G0NNY5</accession>
<keyword evidence="1" id="KW-0732">Signal</keyword>